<feature type="chain" id="PRO_5047168832" evidence="2">
    <location>
        <begin position="20"/>
        <end position="473"/>
    </location>
</feature>
<reference evidence="3 4" key="1">
    <citation type="submission" date="2024-09" db="EMBL/GenBank/DDBJ databases">
        <title>Rethinking Asexuality: The Enigmatic Case of Functional Sexual Genes in Lepraria (Stereocaulaceae).</title>
        <authorList>
            <person name="Doellman M."/>
            <person name="Sun Y."/>
            <person name="Barcenas-Pena A."/>
            <person name="Lumbsch H.T."/>
            <person name="Grewe F."/>
        </authorList>
    </citation>
    <scope>NUCLEOTIDE SEQUENCE [LARGE SCALE GENOMIC DNA]</scope>
    <source>
        <strain evidence="3 4">Mercado 3170</strain>
    </source>
</reference>
<keyword evidence="2" id="KW-0732">Signal</keyword>
<feature type="region of interest" description="Disordered" evidence="1">
    <location>
        <begin position="22"/>
        <end position="58"/>
    </location>
</feature>
<keyword evidence="4" id="KW-1185">Reference proteome</keyword>
<organism evidence="3 4">
    <name type="scientific">Stereocaulon virgatum</name>
    <dbReference type="NCBI Taxonomy" id="373712"/>
    <lineage>
        <taxon>Eukaryota</taxon>
        <taxon>Fungi</taxon>
        <taxon>Dikarya</taxon>
        <taxon>Ascomycota</taxon>
        <taxon>Pezizomycotina</taxon>
        <taxon>Lecanoromycetes</taxon>
        <taxon>OSLEUM clade</taxon>
        <taxon>Lecanoromycetidae</taxon>
        <taxon>Lecanorales</taxon>
        <taxon>Lecanorineae</taxon>
        <taxon>Stereocaulaceae</taxon>
        <taxon>Stereocaulon</taxon>
    </lineage>
</organism>
<evidence type="ECO:0000313" key="3">
    <source>
        <dbReference type="EMBL" id="KAL2037422.1"/>
    </source>
</evidence>
<gene>
    <name evidence="3" type="ORF">N7G274_009907</name>
</gene>
<dbReference type="EMBL" id="JBEFKJ010000041">
    <property type="protein sequence ID" value="KAL2037422.1"/>
    <property type="molecule type" value="Genomic_DNA"/>
</dbReference>
<evidence type="ECO:0000256" key="2">
    <source>
        <dbReference type="SAM" id="SignalP"/>
    </source>
</evidence>
<accession>A0ABR3ZUZ6</accession>
<dbReference type="Proteomes" id="UP001590950">
    <property type="component" value="Unassembled WGS sequence"/>
</dbReference>
<sequence length="473" mass="53086">MHLPTLLPAFLLLLASADASAVFPRKGGKDGGDRGDGENRGPGEGKGRGPPSEYCPSVSSDCYRAVSSHRRRNSGFCGDYKSKKGRDMPDDMKDYSRDDVNNACDCSQGPAPQCRSVSVSCYDDVRTHRDGDSGFCRLFNSPQSCDLPDDLRRYSRSDVSSACYCLEPAPSQPPNNGPPQNPSPQCPSSSNDCYNEVKSRRDRDDSFCGRCRSKDSCDMPSDMSRYSREDMSNACDCLEPGRNNPSPQCPASSNDCYNEVKSRRERDDGFCGRCRDKDSCDKPSDMSRYSRGDMSNACDCLEPGRNNPSPQCPASSDNCYRDVQSRRDKDSEFCSRCRDKDHCDRPDELSMYSRGDMSKACDCLEPGRNNPSPQCPATYDNCYRDVKSRRDKDSEFCSRCRDKDHCDRPDELSMYSRGDMSKACDCLEPGRNNPSPQCPATYDNCYRDVKSRRDKDSEFCSRCRDKDHCDRPD</sequence>
<name>A0ABR3ZUZ6_9LECA</name>
<feature type="compositionally biased region" description="Basic and acidic residues" evidence="1">
    <location>
        <begin position="27"/>
        <end position="47"/>
    </location>
</feature>
<comment type="caution">
    <text evidence="3">The sequence shown here is derived from an EMBL/GenBank/DDBJ whole genome shotgun (WGS) entry which is preliminary data.</text>
</comment>
<evidence type="ECO:0000313" key="4">
    <source>
        <dbReference type="Proteomes" id="UP001590950"/>
    </source>
</evidence>
<protein>
    <submittedName>
        <fullName evidence="3">Uncharacterized protein</fullName>
    </submittedName>
</protein>
<feature type="signal peptide" evidence="2">
    <location>
        <begin position="1"/>
        <end position="19"/>
    </location>
</feature>
<proteinExistence type="predicted"/>
<evidence type="ECO:0000256" key="1">
    <source>
        <dbReference type="SAM" id="MobiDB-lite"/>
    </source>
</evidence>